<accession>A0A7R9DB23</accession>
<dbReference type="AlphaFoldDB" id="A0A7R9DB23"/>
<protein>
    <submittedName>
        <fullName evidence="2">Uncharacterized protein</fullName>
    </submittedName>
</protein>
<reference evidence="2" key="1">
    <citation type="submission" date="2020-11" db="EMBL/GenBank/DDBJ databases">
        <authorList>
            <person name="Tran Van P."/>
        </authorList>
    </citation>
    <scope>NUCLEOTIDE SEQUENCE</scope>
</reference>
<dbReference type="EMBL" id="OC322168">
    <property type="protein sequence ID" value="CAD7411326.1"/>
    <property type="molecule type" value="Genomic_DNA"/>
</dbReference>
<evidence type="ECO:0000313" key="2">
    <source>
        <dbReference type="EMBL" id="CAD7411326.1"/>
    </source>
</evidence>
<name>A0A7R9DB23_TIMCR</name>
<feature type="signal peptide" evidence="1">
    <location>
        <begin position="1"/>
        <end position="34"/>
    </location>
</feature>
<feature type="chain" id="PRO_5031370472" evidence="1">
    <location>
        <begin position="35"/>
        <end position="144"/>
    </location>
</feature>
<organism evidence="2">
    <name type="scientific">Timema cristinae</name>
    <name type="common">Walking stick</name>
    <dbReference type="NCBI Taxonomy" id="61476"/>
    <lineage>
        <taxon>Eukaryota</taxon>
        <taxon>Metazoa</taxon>
        <taxon>Ecdysozoa</taxon>
        <taxon>Arthropoda</taxon>
        <taxon>Hexapoda</taxon>
        <taxon>Insecta</taxon>
        <taxon>Pterygota</taxon>
        <taxon>Neoptera</taxon>
        <taxon>Polyneoptera</taxon>
        <taxon>Phasmatodea</taxon>
        <taxon>Timematodea</taxon>
        <taxon>Timematoidea</taxon>
        <taxon>Timematidae</taxon>
        <taxon>Timema</taxon>
    </lineage>
</organism>
<gene>
    <name evidence="2" type="ORF">TCEB3V08_LOCUS10894</name>
</gene>
<evidence type="ECO:0000256" key="1">
    <source>
        <dbReference type="SAM" id="SignalP"/>
    </source>
</evidence>
<keyword evidence="1" id="KW-0732">Signal</keyword>
<proteinExistence type="predicted"/>
<sequence length="144" mass="16223">MEEHERINNTSSSQQNYQGAVLLNLLFLLPTSQGYSYGARYHEDLPWAQYPYRGHLQRSNTGYDEYDHDYYPSDGYSTRRGQPRFTSCFPGQVLVENKCRTVPNICPPNFALVNNVCTDSGGVTAVHVAGYFSIVGDESNSHTT</sequence>